<name>A0ABD3LBZ8_EUCGL</name>
<evidence type="ECO:0000313" key="2">
    <source>
        <dbReference type="Proteomes" id="UP001634007"/>
    </source>
</evidence>
<keyword evidence="2" id="KW-1185">Reference proteome</keyword>
<dbReference type="PANTHER" id="PTHR34665:SF1">
    <property type="entry name" value="OS02G0595200 PROTEIN"/>
    <property type="match status" value="1"/>
</dbReference>
<protein>
    <submittedName>
        <fullName evidence="1">Uncharacterized protein</fullName>
    </submittedName>
</protein>
<sequence>MLMKKQQQPEKHEPEHELEILKAVAQAWHSHSSGSRVAASSEFDTRRLNFKSRPSRFKMEAISGKSVVPSKGKGSLSGGPWDFRESLWDSYEIVTVAKKLEAKLNLDDPFGELPGAGKVIRRKRESRNSLRNLFNLMSSRRYNEPDAPSPSLLDNQF</sequence>
<gene>
    <name evidence="1" type="ORF">ACJRO7_009366</name>
</gene>
<reference evidence="1 2" key="1">
    <citation type="submission" date="2024-11" db="EMBL/GenBank/DDBJ databases">
        <title>Chromosome-level genome assembly of Eucalyptus globulus Labill. provides insights into its genome evolution.</title>
        <authorList>
            <person name="Li X."/>
        </authorList>
    </citation>
    <scope>NUCLEOTIDE SEQUENCE [LARGE SCALE GENOMIC DNA]</scope>
    <source>
        <strain evidence="1">CL2024</strain>
        <tissue evidence="1">Fresh tender leaves</tissue>
    </source>
</reference>
<proteinExistence type="predicted"/>
<dbReference type="AlphaFoldDB" id="A0ABD3LBZ8"/>
<dbReference type="EMBL" id="JBJKBG010000002">
    <property type="protein sequence ID" value="KAL3748124.1"/>
    <property type="molecule type" value="Genomic_DNA"/>
</dbReference>
<dbReference type="PANTHER" id="PTHR34665">
    <property type="entry name" value="DUF3741 DOMAIN-CONTAINING PROTEIN"/>
    <property type="match status" value="1"/>
</dbReference>
<comment type="caution">
    <text evidence="1">The sequence shown here is derived from an EMBL/GenBank/DDBJ whole genome shotgun (WGS) entry which is preliminary data.</text>
</comment>
<organism evidence="1 2">
    <name type="scientific">Eucalyptus globulus</name>
    <name type="common">Tasmanian blue gum</name>
    <dbReference type="NCBI Taxonomy" id="34317"/>
    <lineage>
        <taxon>Eukaryota</taxon>
        <taxon>Viridiplantae</taxon>
        <taxon>Streptophyta</taxon>
        <taxon>Embryophyta</taxon>
        <taxon>Tracheophyta</taxon>
        <taxon>Spermatophyta</taxon>
        <taxon>Magnoliopsida</taxon>
        <taxon>eudicotyledons</taxon>
        <taxon>Gunneridae</taxon>
        <taxon>Pentapetalae</taxon>
        <taxon>rosids</taxon>
        <taxon>malvids</taxon>
        <taxon>Myrtales</taxon>
        <taxon>Myrtaceae</taxon>
        <taxon>Myrtoideae</taxon>
        <taxon>Eucalypteae</taxon>
        <taxon>Eucalyptus</taxon>
    </lineage>
</organism>
<dbReference type="Proteomes" id="UP001634007">
    <property type="component" value="Unassembled WGS sequence"/>
</dbReference>
<accession>A0ABD3LBZ8</accession>
<evidence type="ECO:0000313" key="1">
    <source>
        <dbReference type="EMBL" id="KAL3748124.1"/>
    </source>
</evidence>